<evidence type="ECO:0000313" key="3">
    <source>
        <dbReference type="EMBL" id="CAK7273487.1"/>
    </source>
</evidence>
<dbReference type="EMBL" id="CAWUON010000113">
    <property type="protein sequence ID" value="CAK7273487.1"/>
    <property type="molecule type" value="Genomic_DNA"/>
</dbReference>
<dbReference type="Pfam" id="PF04433">
    <property type="entry name" value="SWIRM"/>
    <property type="match status" value="1"/>
</dbReference>
<dbReference type="InterPro" id="IPR009057">
    <property type="entry name" value="Homeodomain-like_sf"/>
</dbReference>
<protein>
    <recommendedName>
        <fullName evidence="2">SWIRM domain-containing protein</fullName>
    </recommendedName>
</protein>
<evidence type="ECO:0000313" key="4">
    <source>
        <dbReference type="Proteomes" id="UP001642502"/>
    </source>
</evidence>
<accession>A0ABP0DZ89</accession>
<dbReference type="Proteomes" id="UP001642502">
    <property type="component" value="Unassembled WGS sequence"/>
</dbReference>
<sequence length="410" mass="45299">MGNTSNVFDISKLMSPPEQGSLDCFSKVSSKADIEPLAASSPTQIGHFKTPAVGKGAVVLQGEMISPVSLGGDEVGSEDNGSAQDPILYPNSTPCPHSRPLFADNEVDVVRSHPFSYSSTLFRPVSPPHGGHNEQGVRMKSQLMQRYIANPQNWLAQQREQLRADSRAAAERAERLRIPAIVTRSASSPSMPRRSVSRMPKMQAVAHPVQNLTPPQENSVLSRPVHDSTKRVSKRTSQIVAISRTSIPPRIAPQPKDGPHDKSGAIRTTLRVPGSSPEPRIRTSAPNREDKDFGSLPDCCPPLSTLPERTNLLKVEWKGSPLDLTHDPFKHLLHADELVLAASLRLDCATYLTSKRRMFIRRLECARTPKEFRKTDAQQACKIDVNKASKLWSAFDKVGWLHIDQVRNFI</sequence>
<dbReference type="PANTHER" id="PTHR12374:SF21">
    <property type="entry name" value="SWIRM DOMAIN-CONTAINING PROTEIN FUN19-RELATED"/>
    <property type="match status" value="1"/>
</dbReference>
<organism evidence="3 4">
    <name type="scientific">Sporothrix epigloea</name>
    <dbReference type="NCBI Taxonomy" id="1892477"/>
    <lineage>
        <taxon>Eukaryota</taxon>
        <taxon>Fungi</taxon>
        <taxon>Dikarya</taxon>
        <taxon>Ascomycota</taxon>
        <taxon>Pezizomycotina</taxon>
        <taxon>Sordariomycetes</taxon>
        <taxon>Sordariomycetidae</taxon>
        <taxon>Ophiostomatales</taxon>
        <taxon>Ophiostomataceae</taxon>
        <taxon>Sporothrix</taxon>
    </lineage>
</organism>
<evidence type="ECO:0000256" key="1">
    <source>
        <dbReference type="SAM" id="MobiDB-lite"/>
    </source>
</evidence>
<feature type="domain" description="SWIRM" evidence="2">
    <location>
        <begin position="313"/>
        <end position="410"/>
    </location>
</feature>
<proteinExistence type="predicted"/>
<reference evidence="3 4" key="1">
    <citation type="submission" date="2024-01" db="EMBL/GenBank/DDBJ databases">
        <authorList>
            <person name="Allen C."/>
            <person name="Tagirdzhanova G."/>
        </authorList>
    </citation>
    <scope>NUCLEOTIDE SEQUENCE [LARGE SCALE GENOMIC DNA]</scope>
    <source>
        <strain evidence="3 4">CBS 119000</strain>
    </source>
</reference>
<name>A0ABP0DZ89_9PEZI</name>
<evidence type="ECO:0000259" key="2">
    <source>
        <dbReference type="PROSITE" id="PS50934"/>
    </source>
</evidence>
<dbReference type="InterPro" id="IPR036388">
    <property type="entry name" value="WH-like_DNA-bd_sf"/>
</dbReference>
<feature type="region of interest" description="Disordered" evidence="1">
    <location>
        <begin position="212"/>
        <end position="300"/>
    </location>
</feature>
<dbReference type="PANTHER" id="PTHR12374">
    <property type="entry name" value="TRANSCRIPTIONAL ADAPTOR 2 ADA2 -RELATED"/>
    <property type="match status" value="1"/>
</dbReference>
<feature type="compositionally biased region" description="Polar residues" evidence="1">
    <location>
        <begin position="235"/>
        <end position="246"/>
    </location>
</feature>
<dbReference type="InterPro" id="IPR007526">
    <property type="entry name" value="SWIRM"/>
</dbReference>
<dbReference type="Gene3D" id="1.10.10.10">
    <property type="entry name" value="Winged helix-like DNA-binding domain superfamily/Winged helix DNA-binding domain"/>
    <property type="match status" value="1"/>
</dbReference>
<dbReference type="PROSITE" id="PS50934">
    <property type="entry name" value="SWIRM"/>
    <property type="match status" value="1"/>
</dbReference>
<gene>
    <name evidence="3" type="ORF">SEPCBS119000_005682</name>
</gene>
<dbReference type="SUPFAM" id="SSF46689">
    <property type="entry name" value="Homeodomain-like"/>
    <property type="match status" value="1"/>
</dbReference>
<comment type="caution">
    <text evidence="3">The sequence shown here is derived from an EMBL/GenBank/DDBJ whole genome shotgun (WGS) entry which is preliminary data.</text>
</comment>
<keyword evidence="4" id="KW-1185">Reference proteome</keyword>
<feature type="compositionally biased region" description="Polar residues" evidence="1">
    <location>
        <begin position="212"/>
        <end position="221"/>
    </location>
</feature>